<reference evidence="2" key="1">
    <citation type="submission" date="2024-02" db="UniProtKB">
        <authorList>
            <consortium name="WormBaseParasite"/>
        </authorList>
    </citation>
    <scope>IDENTIFICATION</scope>
</reference>
<name>A0AAF3F1L0_9BILA</name>
<proteinExistence type="predicted"/>
<keyword evidence="1" id="KW-1185">Reference proteome</keyword>
<dbReference type="WBParaSite" id="MBELARI_LOCUS20388">
    <property type="protein sequence ID" value="MBELARI_LOCUS20388"/>
    <property type="gene ID" value="MBELARI_LOCUS20388"/>
</dbReference>
<dbReference type="Proteomes" id="UP000887575">
    <property type="component" value="Unassembled WGS sequence"/>
</dbReference>
<dbReference type="SUPFAM" id="SSF50978">
    <property type="entry name" value="WD40 repeat-like"/>
    <property type="match status" value="1"/>
</dbReference>
<dbReference type="InterPro" id="IPR036322">
    <property type="entry name" value="WD40_repeat_dom_sf"/>
</dbReference>
<organism evidence="1 2">
    <name type="scientific">Mesorhabditis belari</name>
    <dbReference type="NCBI Taxonomy" id="2138241"/>
    <lineage>
        <taxon>Eukaryota</taxon>
        <taxon>Metazoa</taxon>
        <taxon>Ecdysozoa</taxon>
        <taxon>Nematoda</taxon>
        <taxon>Chromadorea</taxon>
        <taxon>Rhabditida</taxon>
        <taxon>Rhabditina</taxon>
        <taxon>Rhabditomorpha</taxon>
        <taxon>Rhabditoidea</taxon>
        <taxon>Rhabditidae</taxon>
        <taxon>Mesorhabditinae</taxon>
        <taxon>Mesorhabditis</taxon>
    </lineage>
</organism>
<evidence type="ECO:0000313" key="1">
    <source>
        <dbReference type="Proteomes" id="UP000887575"/>
    </source>
</evidence>
<accession>A0AAF3F1L0</accession>
<dbReference type="AlphaFoldDB" id="A0AAF3F1L0"/>
<protein>
    <submittedName>
        <fullName evidence="2">Uncharacterized protein</fullName>
    </submittedName>
</protein>
<sequence>MQLRGNNLVCHYGSDVWVWDIREGGSCLHHLHGGNGQTSTITSLQLLDSGLLVTVNVSRASSPNLTSP</sequence>
<evidence type="ECO:0000313" key="2">
    <source>
        <dbReference type="WBParaSite" id="MBELARI_LOCUS20388"/>
    </source>
</evidence>